<keyword evidence="7" id="KW-1185">Reference proteome</keyword>
<feature type="domain" description="SUI1" evidence="4">
    <location>
        <begin position="586"/>
        <end position="658"/>
    </location>
</feature>
<dbReference type="Pfam" id="PF17832">
    <property type="entry name" value="Pre-PUA"/>
    <property type="match status" value="1"/>
</dbReference>
<evidence type="ECO:0000256" key="2">
    <source>
        <dbReference type="ARBA" id="ARBA00022490"/>
    </source>
</evidence>
<dbReference type="Gene3D" id="3.30.780.10">
    <property type="entry name" value="SUI1-like domain"/>
    <property type="match status" value="1"/>
</dbReference>
<comment type="similarity">
    <text evidence="1">Belongs to the eIF2D family.</text>
</comment>
<organism evidence="6 7">
    <name type="scientific">Plutella xylostella</name>
    <name type="common">Diamondback moth</name>
    <name type="synonym">Plutella maculipennis</name>
    <dbReference type="NCBI Taxonomy" id="51655"/>
    <lineage>
        <taxon>Eukaryota</taxon>
        <taxon>Metazoa</taxon>
        <taxon>Ecdysozoa</taxon>
        <taxon>Arthropoda</taxon>
        <taxon>Hexapoda</taxon>
        <taxon>Insecta</taxon>
        <taxon>Pterygota</taxon>
        <taxon>Neoptera</taxon>
        <taxon>Endopterygota</taxon>
        <taxon>Lepidoptera</taxon>
        <taxon>Glossata</taxon>
        <taxon>Ditrysia</taxon>
        <taxon>Yponomeutoidea</taxon>
        <taxon>Plutellidae</taxon>
        <taxon>Plutella</taxon>
    </lineage>
</organism>
<dbReference type="CDD" id="cd11610">
    <property type="entry name" value="eIF2D_N"/>
    <property type="match status" value="1"/>
</dbReference>
<dbReference type="GO" id="GO:0003743">
    <property type="term" value="F:translation initiation factor activity"/>
    <property type="evidence" value="ECO:0007669"/>
    <property type="project" value="InterPro"/>
</dbReference>
<dbReference type="InterPro" id="IPR057429">
    <property type="entry name" value="WH_eIF2D"/>
</dbReference>
<dbReference type="Pfam" id="PF26291">
    <property type="entry name" value="SWIB_eIF2D"/>
    <property type="match status" value="1"/>
</dbReference>
<dbReference type="InterPro" id="IPR003121">
    <property type="entry name" value="SWIB_MDM2_domain"/>
</dbReference>
<dbReference type="SUPFAM" id="SSF88697">
    <property type="entry name" value="PUA domain-like"/>
    <property type="match status" value="1"/>
</dbReference>
<dbReference type="InterPro" id="IPR048247">
    <property type="entry name" value="eIF2D_N"/>
</dbReference>
<proteinExistence type="inferred from homology"/>
<reference evidence="6" key="1">
    <citation type="submission" date="2020-11" db="EMBL/GenBank/DDBJ databases">
        <authorList>
            <person name="Whiteford S."/>
        </authorList>
    </citation>
    <scope>NUCLEOTIDE SEQUENCE</scope>
</reference>
<comment type="caution">
    <text evidence="6">The sequence shown here is derived from an EMBL/GenBank/DDBJ whole genome shotgun (WGS) entry which is preliminary data.</text>
</comment>
<dbReference type="Proteomes" id="UP000653454">
    <property type="component" value="Unassembled WGS sequence"/>
</dbReference>
<dbReference type="InterPro" id="IPR001950">
    <property type="entry name" value="SUI1"/>
</dbReference>
<feature type="compositionally biased region" description="Pro residues" evidence="3">
    <location>
        <begin position="312"/>
        <end position="326"/>
    </location>
</feature>
<dbReference type="InterPro" id="IPR039759">
    <property type="entry name" value="eIF2D_SUI1"/>
</dbReference>
<dbReference type="GO" id="GO:0001731">
    <property type="term" value="P:formation of translation preinitiation complex"/>
    <property type="evidence" value="ECO:0007669"/>
    <property type="project" value="InterPro"/>
</dbReference>
<dbReference type="CDD" id="cd11608">
    <property type="entry name" value="eIF2D_C"/>
    <property type="match status" value="1"/>
</dbReference>
<accession>A0A8S4FZ76</accession>
<dbReference type="SUPFAM" id="SSF47592">
    <property type="entry name" value="SWIB/MDM2 domain"/>
    <property type="match status" value="1"/>
</dbReference>
<dbReference type="PANTHER" id="PTHR12217:SF4">
    <property type="entry name" value="EUKARYOTIC TRANSLATION INITIATION FACTOR 2D"/>
    <property type="match status" value="1"/>
</dbReference>
<dbReference type="InterPro" id="IPR058886">
    <property type="entry name" value="SWIB_eIF2D"/>
</dbReference>
<dbReference type="InterPro" id="IPR015947">
    <property type="entry name" value="PUA-like_sf"/>
</dbReference>
<dbReference type="Gene3D" id="3.10.400.20">
    <property type="match status" value="1"/>
</dbReference>
<evidence type="ECO:0000313" key="7">
    <source>
        <dbReference type="Proteomes" id="UP000653454"/>
    </source>
</evidence>
<dbReference type="InterPro" id="IPR039757">
    <property type="entry name" value="EIF2D"/>
</dbReference>
<dbReference type="PROSITE" id="PS51925">
    <property type="entry name" value="SWIB_MDM2"/>
    <property type="match status" value="1"/>
</dbReference>
<evidence type="ECO:0000259" key="4">
    <source>
        <dbReference type="PROSITE" id="PS50296"/>
    </source>
</evidence>
<dbReference type="AlphaFoldDB" id="A0A8S4FZ76"/>
<keyword evidence="2" id="KW-0963">Cytoplasm</keyword>
<evidence type="ECO:0000259" key="5">
    <source>
        <dbReference type="PROSITE" id="PS51925"/>
    </source>
</evidence>
<feature type="domain" description="DM2" evidence="5">
    <location>
        <begin position="481"/>
        <end position="565"/>
    </location>
</feature>
<dbReference type="Pfam" id="PF26292">
    <property type="entry name" value="PUA_elF2D"/>
    <property type="match status" value="1"/>
</dbReference>
<dbReference type="InterPro" id="IPR036885">
    <property type="entry name" value="SWIB_MDM2_dom_sf"/>
</dbReference>
<dbReference type="Pfam" id="PF01253">
    <property type="entry name" value="SUI1"/>
    <property type="match status" value="1"/>
</dbReference>
<dbReference type="InterPro" id="IPR048248">
    <property type="entry name" value="PUA_eIF2d-like"/>
</dbReference>
<dbReference type="SUPFAM" id="SSF55159">
    <property type="entry name" value="eIF1-like"/>
    <property type="match status" value="1"/>
</dbReference>
<dbReference type="EMBL" id="CAJHNJ030000056">
    <property type="protein sequence ID" value="CAG9133034.1"/>
    <property type="molecule type" value="Genomic_DNA"/>
</dbReference>
<dbReference type="PANTHER" id="PTHR12217">
    <property type="entry name" value="EUKARYOTIC TRANSLATION INITIATION FACTOR 2D"/>
    <property type="match status" value="1"/>
</dbReference>
<dbReference type="PROSITE" id="PS50296">
    <property type="entry name" value="SUI1"/>
    <property type="match status" value="1"/>
</dbReference>
<dbReference type="InterPro" id="IPR041366">
    <property type="entry name" value="Pre-PUA"/>
</dbReference>
<evidence type="ECO:0000256" key="3">
    <source>
        <dbReference type="SAM" id="MobiDB-lite"/>
    </source>
</evidence>
<sequence length="677" mass="73291">MKNTVMGNNHGVLYCKYQNFKGAKEPPLIAGRRDRGPPRARDNGTAMFVGGDWARHREKHGILVLEPKNPIKPFNSLPTTTANMFLKPYKIKSNNTLKNSEKKQLAQRVQDEFPNASEETCKLLVPSKAAVSWLRLTTHSGAAAAALVVDGVPLLLEVDGRLLPTAPALWRAPSLVPIITIHAPVLSKLQNGAPLYLPGVEIPPQGVGFPMFARGAALAVCTQDNAAAAAVGWAASASVDMILKVTGVVLEPVHIFGDLLCREPKFNKILRPSLPPPSYSNSPVHAAPSVTTLQPACVVKEEWPSLGRPARAPAPAPAAAPEPPRVNEPQIIPDRIEAVEDRLGDDIADMHLDNDEDEMEEEDGFPTDMDALLQYCLLSFIKLDAKKIELPLKTNLLYRNHLVPLCPPNRTLDVKKSSYKKMSKFLDAMQKEGLLEVREIEKGVDAVVALSPSHPLVAAHRPPRRAAPPAPASATEYRPPRVAEMFCVTAAVLELFAPLKKGTAVSAADVRGTLTEYVKTRSLASPGDRGAVGLDPVLAKICGRNAQETMKWEELMSAVQGKMTACTEMRFADGTVKTNKSKLEPVKMQVATRSGNKKVTLVSNLESFGLSLPELSKVCQHGVAASCGVTRAPGAAADQLMVQGDQTYFIAKLLIEKYGLPKKFVEGADKALKKKNK</sequence>
<evidence type="ECO:0000313" key="6">
    <source>
        <dbReference type="EMBL" id="CAG9133034.1"/>
    </source>
</evidence>
<dbReference type="PROSITE" id="PS50890">
    <property type="entry name" value="PUA"/>
    <property type="match status" value="1"/>
</dbReference>
<gene>
    <name evidence="6" type="ORF">PLXY2_LOCUS11324</name>
</gene>
<evidence type="ECO:0000256" key="1">
    <source>
        <dbReference type="ARBA" id="ARBA00010359"/>
    </source>
</evidence>
<dbReference type="InterPro" id="IPR036877">
    <property type="entry name" value="SUI1_dom_sf"/>
</dbReference>
<dbReference type="Pfam" id="PF25304">
    <property type="entry name" value="WHD_eIF2D"/>
    <property type="match status" value="1"/>
</dbReference>
<name>A0A8S4FZ76_PLUXY</name>
<protein>
    <submittedName>
        <fullName evidence="6">(diamondback moth) hypothetical protein</fullName>
    </submittedName>
</protein>
<feature type="region of interest" description="Disordered" evidence="3">
    <location>
        <begin position="308"/>
        <end position="329"/>
    </location>
</feature>